<protein>
    <submittedName>
        <fullName evidence="2">Uncharacterized protein</fullName>
    </submittedName>
</protein>
<dbReference type="Proteomes" id="UP001183610">
    <property type="component" value="Unassembled WGS sequence"/>
</dbReference>
<organism evidence="2 3">
    <name type="scientific">Streptomyces evansiae</name>
    <dbReference type="NCBI Taxonomy" id="3075535"/>
    <lineage>
        <taxon>Bacteria</taxon>
        <taxon>Bacillati</taxon>
        <taxon>Actinomycetota</taxon>
        <taxon>Actinomycetes</taxon>
        <taxon>Kitasatosporales</taxon>
        <taxon>Streptomycetaceae</taxon>
        <taxon>Streptomyces</taxon>
    </lineage>
</organism>
<gene>
    <name evidence="2" type="ORF">RM698_00130</name>
</gene>
<sequence>MTRTRLERFVERHGWYFAGGVPGRLRWGVGGVLVFAGLGDVLRGDLWAVSVFLLGVYVPFAHLRREPAGSRPPQPLDVPGAPRG</sequence>
<reference evidence="3" key="1">
    <citation type="submission" date="2023-07" db="EMBL/GenBank/DDBJ databases">
        <title>30 novel species of actinomycetes from the DSMZ collection.</title>
        <authorList>
            <person name="Nouioui I."/>
        </authorList>
    </citation>
    <scope>NUCLEOTIDE SEQUENCE [LARGE SCALE GENOMIC DNA]</scope>
    <source>
        <strain evidence="3">DSM 41979</strain>
    </source>
</reference>
<name>A0ABU2QTY1_9ACTN</name>
<feature type="region of interest" description="Disordered" evidence="1">
    <location>
        <begin position="65"/>
        <end position="84"/>
    </location>
</feature>
<evidence type="ECO:0000313" key="2">
    <source>
        <dbReference type="EMBL" id="MDT0407463.1"/>
    </source>
</evidence>
<evidence type="ECO:0000313" key="3">
    <source>
        <dbReference type="Proteomes" id="UP001183610"/>
    </source>
</evidence>
<dbReference type="RefSeq" id="WP_010265415.1">
    <property type="nucleotide sequence ID" value="NZ_JAVRET010000001.1"/>
</dbReference>
<accession>A0ABU2QTY1</accession>
<evidence type="ECO:0000256" key="1">
    <source>
        <dbReference type="SAM" id="MobiDB-lite"/>
    </source>
</evidence>
<comment type="caution">
    <text evidence="2">The sequence shown here is derived from an EMBL/GenBank/DDBJ whole genome shotgun (WGS) entry which is preliminary data.</text>
</comment>
<dbReference type="EMBL" id="JAVRET010000001">
    <property type="protein sequence ID" value="MDT0407463.1"/>
    <property type="molecule type" value="Genomic_DNA"/>
</dbReference>
<proteinExistence type="predicted"/>
<keyword evidence="3" id="KW-1185">Reference proteome</keyword>